<comment type="caution">
    <text evidence="1">The sequence shown here is derived from an EMBL/GenBank/DDBJ whole genome shotgun (WGS) entry which is preliminary data.</text>
</comment>
<gene>
    <name evidence="1" type="ORF">L6452_06217</name>
</gene>
<dbReference type="EMBL" id="CM042048">
    <property type="protein sequence ID" value="KAI3758649.1"/>
    <property type="molecule type" value="Genomic_DNA"/>
</dbReference>
<accession>A0ACB9EI32</accession>
<organism evidence="1 2">
    <name type="scientific">Arctium lappa</name>
    <name type="common">Greater burdock</name>
    <name type="synonym">Lappa major</name>
    <dbReference type="NCBI Taxonomy" id="4217"/>
    <lineage>
        <taxon>Eukaryota</taxon>
        <taxon>Viridiplantae</taxon>
        <taxon>Streptophyta</taxon>
        <taxon>Embryophyta</taxon>
        <taxon>Tracheophyta</taxon>
        <taxon>Spermatophyta</taxon>
        <taxon>Magnoliopsida</taxon>
        <taxon>eudicotyledons</taxon>
        <taxon>Gunneridae</taxon>
        <taxon>Pentapetalae</taxon>
        <taxon>asterids</taxon>
        <taxon>campanulids</taxon>
        <taxon>Asterales</taxon>
        <taxon>Asteraceae</taxon>
        <taxon>Carduoideae</taxon>
        <taxon>Cardueae</taxon>
        <taxon>Arctiinae</taxon>
        <taxon>Arctium</taxon>
    </lineage>
</organism>
<dbReference type="Proteomes" id="UP001055879">
    <property type="component" value="Linkage Group LG02"/>
</dbReference>
<sequence length="873" mass="95817">MKFLYANAYPTTTDGSFAKVGQRSLEVKPLANEVSISTLCSRLSLHTSSTSAATQDVHSFANPTATTGSKCPSVSSFGPSKKAKVTKEKPATSSRPEEVSRQTFLDDFMVLSSTSAAVITSTVPATSVAVTTTVTQPEILVLQSTEVPSKLPSSSIPISNPSISLVYNPPSISQQPQFGPLGPDHQTFEEYMQFYKLFDNAGTPIRPNTAPIFPSKHVTQTLTFLSGPSLATVDSNVNSLSEKVVSLTNAINGTTSAVNTAGEELKTLTATCSSKAETTEISTLQEEIVKAKEDSQRQFDALSTKVDAYTALLQQVLNNLNAPALTPSPSFTSDDRTSLNVAVEFIHQDTSDIPVIEGHLESLEAEVRKLASAQPSSLPKFPSLPDNDKEGEKAAEENSDEAAEVNAAEAEVQQEDPPSHVEGEKVADKAPPSFDVLVDELEEEEDEDEEDIDLQDQDEAQHPDDDYDDEEDQSLWFSAAATSSVIASKEDVTAGGSHETSSGTPSQSKSKGAVAEGSLKTVSLSEENPSQFSPLLKGKELQIIPAVVADEQIIPISVREIDEEEESLQHPVRPSRPSHWSREEMKKRTEMISHLEKQRLKIPSQSIDLEFLTEAEIEESVRVVKLIADCQRDASVALKIQSSQIKDKKLKKKPVDVQAALLKEIEEERSKKQRVSDSSVEWWKNTKDRVSVTMEITREDGSCKAMFVSNMESFGYMEWIEFKDALKKSKSTSRSYVEGILEALINRVSTVLKVPSALPSKPRQFKRKPVSSSSENVAVIRNETSIKFSREALFGPPPDLLVLDLSLPPGGPYVARQVIKEPFGIFFRDDEEELRFQRVSEIPICPLSHLKDLLCLWCNYFPSVEQINAMISQ</sequence>
<evidence type="ECO:0000313" key="1">
    <source>
        <dbReference type="EMBL" id="KAI3758649.1"/>
    </source>
</evidence>
<keyword evidence="2" id="KW-1185">Reference proteome</keyword>
<reference evidence="2" key="1">
    <citation type="journal article" date="2022" name="Mol. Ecol. Resour.">
        <title>The genomes of chicory, endive, great burdock and yacon provide insights into Asteraceae palaeo-polyploidization history and plant inulin production.</title>
        <authorList>
            <person name="Fan W."/>
            <person name="Wang S."/>
            <person name="Wang H."/>
            <person name="Wang A."/>
            <person name="Jiang F."/>
            <person name="Liu H."/>
            <person name="Zhao H."/>
            <person name="Xu D."/>
            <person name="Zhang Y."/>
        </authorList>
    </citation>
    <scope>NUCLEOTIDE SEQUENCE [LARGE SCALE GENOMIC DNA]</scope>
    <source>
        <strain evidence="2">cv. Niubang</strain>
    </source>
</reference>
<protein>
    <submittedName>
        <fullName evidence="1">Uncharacterized protein</fullName>
    </submittedName>
</protein>
<evidence type="ECO:0000313" key="2">
    <source>
        <dbReference type="Proteomes" id="UP001055879"/>
    </source>
</evidence>
<proteinExistence type="predicted"/>
<name>A0ACB9EI32_ARCLA</name>
<reference evidence="1 2" key="2">
    <citation type="journal article" date="2022" name="Mol. Ecol. Resour.">
        <title>The genomes of chicory, endive, great burdock and yacon provide insights into Asteraceae paleo-polyploidization history and plant inulin production.</title>
        <authorList>
            <person name="Fan W."/>
            <person name="Wang S."/>
            <person name="Wang H."/>
            <person name="Wang A."/>
            <person name="Jiang F."/>
            <person name="Liu H."/>
            <person name="Zhao H."/>
            <person name="Xu D."/>
            <person name="Zhang Y."/>
        </authorList>
    </citation>
    <scope>NUCLEOTIDE SEQUENCE [LARGE SCALE GENOMIC DNA]</scope>
    <source>
        <strain evidence="2">cv. Niubang</strain>
    </source>
</reference>